<dbReference type="KEGG" id="vg:16606433"/>
<sequence length="377" mass="41154">MTQWAERVLATMRHQHCDCLLEVRLCGTDESAAPTRIAAHRAILARAAYFGALFRHVEPDRVDRRDADGSRICRSAYLLEMSFDPAALAFVVECLYDDDRVERVVECGDPVDVIHAALFVEAPRHHIRRLVRFVLHALLVAIAAQTRDGGTSDARAQLTSFVWHMLASGLEPIVKTRLLGRVLGLLGEADREAILAQHGDLVPEHFYQPPSRVGEAVTDDSGRRWRTIHLAFDSIEFVGGEKRVEWDGLVFSGFEGMTSHGDGIHVTIDRLARARAVPVRPRAVVIEAAHAYGPLDSASVGLFSAVPTGQQEGAGAVVHPFIRQGSASASDGAIGSATITHQAARVVRPGRSPVSGDLEAYEIILLVEEPEQQRIAP</sequence>
<protein>
    <submittedName>
        <fullName evidence="2">BTB domain containing protein</fullName>
    </submittedName>
</protein>
<gene>
    <name evidence="2" type="ORF">psal_cds_696</name>
</gene>
<evidence type="ECO:0000313" key="3">
    <source>
        <dbReference type="Proteomes" id="UP000204584"/>
    </source>
</evidence>
<dbReference type="Proteomes" id="UP000204584">
    <property type="component" value="Segment"/>
</dbReference>
<evidence type="ECO:0000259" key="1">
    <source>
        <dbReference type="PROSITE" id="PS50097"/>
    </source>
</evidence>
<accession>S4VYU0</accession>
<dbReference type="EMBL" id="KC977571">
    <property type="protein sequence ID" value="AGO84646.1"/>
    <property type="molecule type" value="Genomic_DNA"/>
</dbReference>
<name>S4VYU0_9VIRU</name>
<dbReference type="GeneID" id="16606433"/>
<keyword evidence="3" id="KW-1185">Reference proteome</keyword>
<dbReference type="RefSeq" id="YP_008437719.1">
    <property type="nucleotide sequence ID" value="NC_022098.1"/>
</dbReference>
<dbReference type="InterPro" id="IPR000210">
    <property type="entry name" value="BTB/POZ_dom"/>
</dbReference>
<feature type="domain" description="BTB" evidence="1">
    <location>
        <begin position="17"/>
        <end position="99"/>
    </location>
</feature>
<evidence type="ECO:0000313" key="2">
    <source>
        <dbReference type="EMBL" id="AGO84646.1"/>
    </source>
</evidence>
<organism evidence="2 3">
    <name type="scientific">Pandoravirus salinus</name>
    <dbReference type="NCBI Taxonomy" id="1349410"/>
    <lineage>
        <taxon>Viruses</taxon>
        <taxon>Pandoravirus</taxon>
    </lineage>
</organism>
<dbReference type="PROSITE" id="PS50097">
    <property type="entry name" value="BTB"/>
    <property type="match status" value="1"/>
</dbReference>
<proteinExistence type="predicted"/>
<reference evidence="2 3" key="1">
    <citation type="journal article" date="2013" name="Science">
        <title>Pandoraviruses: amoeba viruses with genomes up to 2.5 Mb reaching that of parasitic eukaryotes.</title>
        <authorList>
            <person name="Philippe N."/>
            <person name="Legendre M."/>
            <person name="Doutre G."/>
            <person name="Coute Y."/>
            <person name="Poirot O."/>
            <person name="Lescot M."/>
            <person name="Arslan D."/>
            <person name="Seltzer V."/>
            <person name="Bertaux L."/>
            <person name="Bruley C."/>
            <person name="Garin J."/>
            <person name="Claverie J.M."/>
            <person name="Abergel C."/>
        </authorList>
    </citation>
    <scope>NUCLEOTIDE SEQUENCE [LARGE SCALE GENOMIC DNA]</scope>
</reference>